<organism evidence="8 9">
    <name type="scientific">Picrophilus torridus (strain ATCC 700027 / DSM 9790 / JCM 10055 / NBRC 100828 / KAW 2/3)</name>
    <dbReference type="NCBI Taxonomy" id="1122961"/>
    <lineage>
        <taxon>Archaea</taxon>
        <taxon>Methanobacteriati</taxon>
        <taxon>Thermoplasmatota</taxon>
        <taxon>Thermoplasmata</taxon>
        <taxon>Thermoplasmatales</taxon>
        <taxon>Picrophilaceae</taxon>
        <taxon>Picrophilus</taxon>
    </lineage>
</organism>
<dbReference type="FunFam" id="3.40.640.10:FF:000053">
    <property type="entry name" value="Aminotransferase, class I"/>
    <property type="match status" value="1"/>
</dbReference>
<comment type="similarity">
    <text evidence="2">Belongs to the class-I pyridoxal-phosphate-dependent aminotransferase family.</text>
</comment>
<dbReference type="InterPro" id="IPR004839">
    <property type="entry name" value="Aminotransferase_I/II_large"/>
</dbReference>
<evidence type="ECO:0000256" key="1">
    <source>
        <dbReference type="ARBA" id="ARBA00001933"/>
    </source>
</evidence>
<dbReference type="Gene3D" id="3.90.1150.10">
    <property type="entry name" value="Aspartate Aminotransferase, domain 1"/>
    <property type="match status" value="1"/>
</dbReference>
<dbReference type="GO" id="GO:0008483">
    <property type="term" value="F:transaminase activity"/>
    <property type="evidence" value="ECO:0007669"/>
    <property type="project" value="UniProtKB-KW"/>
</dbReference>
<keyword evidence="4 8" id="KW-0032">Aminotransferase</keyword>
<accession>A0A8G2L7S4</accession>
<dbReference type="InterPro" id="IPR050859">
    <property type="entry name" value="Class-I_PLP-dep_aminotransf"/>
</dbReference>
<comment type="caution">
    <text evidence="8">The sequence shown here is derived from an EMBL/GenBank/DDBJ whole genome shotgun (WGS) entry which is preliminary data.</text>
</comment>
<evidence type="ECO:0000256" key="5">
    <source>
        <dbReference type="ARBA" id="ARBA00022679"/>
    </source>
</evidence>
<dbReference type="RefSeq" id="WP_084272518.1">
    <property type="nucleotide sequence ID" value="NZ_FWYE01000001.1"/>
</dbReference>
<comment type="cofactor">
    <cofactor evidence="1">
        <name>pyridoxal 5'-phosphate</name>
        <dbReference type="ChEBI" id="CHEBI:597326"/>
    </cofactor>
</comment>
<dbReference type="PANTHER" id="PTHR42790">
    <property type="entry name" value="AMINOTRANSFERASE"/>
    <property type="match status" value="1"/>
</dbReference>
<keyword evidence="6" id="KW-0663">Pyridoxal phosphate</keyword>
<proteinExistence type="inferred from homology"/>
<reference evidence="8 9" key="1">
    <citation type="submission" date="2017-04" db="EMBL/GenBank/DDBJ databases">
        <authorList>
            <person name="Varghese N."/>
            <person name="Submissions S."/>
        </authorList>
    </citation>
    <scope>NUCLEOTIDE SEQUENCE [LARGE SCALE GENOMIC DNA]</scope>
    <source>
        <strain evidence="8 9">DSM 9789</strain>
    </source>
</reference>
<feature type="domain" description="Aminotransferase class I/classII large" evidence="7">
    <location>
        <begin position="41"/>
        <end position="386"/>
    </location>
</feature>
<dbReference type="Pfam" id="PF00155">
    <property type="entry name" value="Aminotran_1_2"/>
    <property type="match status" value="1"/>
</dbReference>
<dbReference type="AlphaFoldDB" id="A0A8G2L7S4"/>
<dbReference type="GO" id="GO:0030170">
    <property type="term" value="F:pyridoxal phosphate binding"/>
    <property type="evidence" value="ECO:0007669"/>
    <property type="project" value="InterPro"/>
</dbReference>
<gene>
    <name evidence="8" type="ORF">SAMN02745355_0488</name>
</gene>
<dbReference type="SUPFAM" id="SSF53383">
    <property type="entry name" value="PLP-dependent transferases"/>
    <property type="match status" value="1"/>
</dbReference>
<dbReference type="PANTHER" id="PTHR42790:SF19">
    <property type="entry name" value="KYNURENINE_ALPHA-AMINOADIPATE AMINOTRANSFERASE, MITOCHONDRIAL"/>
    <property type="match status" value="1"/>
</dbReference>
<keyword evidence="9" id="KW-1185">Reference proteome</keyword>
<evidence type="ECO:0000259" key="7">
    <source>
        <dbReference type="Pfam" id="PF00155"/>
    </source>
</evidence>
<evidence type="ECO:0000256" key="6">
    <source>
        <dbReference type="ARBA" id="ARBA00022898"/>
    </source>
</evidence>
<dbReference type="Proteomes" id="UP000192315">
    <property type="component" value="Unassembled WGS sequence"/>
</dbReference>
<name>A0A8G2L7S4_PICTO</name>
<evidence type="ECO:0000256" key="2">
    <source>
        <dbReference type="ARBA" id="ARBA00007441"/>
    </source>
</evidence>
<dbReference type="EMBL" id="FWYE01000001">
    <property type="protein sequence ID" value="SMD30599.1"/>
    <property type="molecule type" value="Genomic_DNA"/>
</dbReference>
<evidence type="ECO:0000313" key="9">
    <source>
        <dbReference type="Proteomes" id="UP000192315"/>
    </source>
</evidence>
<protein>
    <submittedName>
        <fullName evidence="8">Aromatic amino acid aminotransferase apoenzyme /2-aminoadipate aminotransferase apoenzyme</fullName>
    </submittedName>
</protein>
<dbReference type="GO" id="GO:1901605">
    <property type="term" value="P:alpha-amino acid metabolic process"/>
    <property type="evidence" value="ECO:0007669"/>
    <property type="project" value="TreeGrafter"/>
</dbReference>
<evidence type="ECO:0000313" key="8">
    <source>
        <dbReference type="EMBL" id="SMD30599.1"/>
    </source>
</evidence>
<dbReference type="CDD" id="cd00609">
    <property type="entry name" value="AAT_like"/>
    <property type="match status" value="1"/>
</dbReference>
<evidence type="ECO:0000256" key="3">
    <source>
        <dbReference type="ARBA" id="ARBA00011738"/>
    </source>
</evidence>
<keyword evidence="5 8" id="KW-0808">Transferase</keyword>
<dbReference type="InterPro" id="IPR015424">
    <property type="entry name" value="PyrdxlP-dep_Trfase"/>
</dbReference>
<comment type="subunit">
    <text evidence="3">Homodimer.</text>
</comment>
<sequence length="394" mass="44505">MKYEFSDNLNYMKSSAIRNLLKYIQQPGMISFGGGMPNPETFPIDKIMEITNDVLKNYGKSALQYGTTDGLKLLRDELVKFILKDENIKCGPENIFITTGSQQALYALSKIFANPGDKVILEAPTYVGMISSLNANAVDSESIGMDENGMIVENLEEKIKSMIKDGKKPRFIYTIPTFQNPAGYTMPLDRRKHLIEISKKYEIPVIEDNPYGDLRYSGSKVPTLKSLDDDVIYLGTFSKVMAPGLRTGYVIASEDVASKLNLLKQALDLAGDSFSQYIAYEYLKNGIIYEQIPKTIELYKRKRNVMLEALDEHVDNAEWSKPDGGMFLWLRIKKNVDSEKLLEKAIEKKVAYVPGSAFYHKNPELNTMRLNFTYADDDDIKDGIKRLGQVIAEA</sequence>
<dbReference type="InterPro" id="IPR015422">
    <property type="entry name" value="PyrdxlP-dep_Trfase_small"/>
</dbReference>
<dbReference type="InterPro" id="IPR015421">
    <property type="entry name" value="PyrdxlP-dep_Trfase_major"/>
</dbReference>
<dbReference type="Gene3D" id="3.40.640.10">
    <property type="entry name" value="Type I PLP-dependent aspartate aminotransferase-like (Major domain)"/>
    <property type="match status" value="1"/>
</dbReference>
<evidence type="ECO:0000256" key="4">
    <source>
        <dbReference type="ARBA" id="ARBA00022576"/>
    </source>
</evidence>